<comment type="caution">
    <text evidence="1">The sequence shown here is derived from an EMBL/GenBank/DDBJ whole genome shotgun (WGS) entry which is preliminary data.</text>
</comment>
<sequence>MNSFDVYSDQADGLRTLIKRYECREVVKAHQSQLRIAIVSGESRDVDDLMKSLELAQRAFEATYQK</sequence>
<dbReference type="AlphaFoldDB" id="A0A1Q9G727"/>
<proteinExistence type="predicted"/>
<name>A0A1Q9G727_9GAMM</name>
<protein>
    <submittedName>
        <fullName evidence="1">Uncharacterized protein</fullName>
    </submittedName>
</protein>
<reference evidence="1 2" key="1">
    <citation type="submission" date="2016-09" db="EMBL/GenBank/DDBJ databases">
        <title>Photobacterium proteolyticum sp. nov. a protease producing bacterium isolated from ocean sediments of Laizhou Bay.</title>
        <authorList>
            <person name="Li Y."/>
        </authorList>
    </citation>
    <scope>NUCLEOTIDE SEQUENCE [LARGE SCALE GENOMIC DNA]</scope>
    <source>
        <strain evidence="1 2">13-12</strain>
    </source>
</reference>
<dbReference type="Proteomes" id="UP000186905">
    <property type="component" value="Unassembled WGS sequence"/>
</dbReference>
<organism evidence="1 2">
    <name type="scientific">Photobacterium proteolyticum</name>
    <dbReference type="NCBI Taxonomy" id="1903952"/>
    <lineage>
        <taxon>Bacteria</taxon>
        <taxon>Pseudomonadati</taxon>
        <taxon>Pseudomonadota</taxon>
        <taxon>Gammaproteobacteria</taxon>
        <taxon>Vibrionales</taxon>
        <taxon>Vibrionaceae</taxon>
        <taxon>Photobacterium</taxon>
    </lineage>
</organism>
<evidence type="ECO:0000313" key="2">
    <source>
        <dbReference type="Proteomes" id="UP000186905"/>
    </source>
</evidence>
<gene>
    <name evidence="1" type="ORF">BIT28_11145</name>
</gene>
<evidence type="ECO:0000313" key="1">
    <source>
        <dbReference type="EMBL" id="OLQ70081.1"/>
    </source>
</evidence>
<dbReference type="OrthoDB" id="9993371at2"/>
<dbReference type="RefSeq" id="WP_075768080.1">
    <property type="nucleotide sequence ID" value="NZ_MJIL01000099.1"/>
</dbReference>
<keyword evidence="2" id="KW-1185">Reference proteome</keyword>
<dbReference type="EMBL" id="MJIL01000099">
    <property type="protein sequence ID" value="OLQ70081.1"/>
    <property type="molecule type" value="Genomic_DNA"/>
</dbReference>
<accession>A0A1Q9G727</accession>